<dbReference type="HOGENOM" id="CLU_1803459_0_0_11"/>
<dbReference type="InterPro" id="IPR036661">
    <property type="entry name" value="Luciferase-like_sf"/>
</dbReference>
<evidence type="ECO:0000313" key="2">
    <source>
        <dbReference type="Proteomes" id="UP000001219"/>
    </source>
</evidence>
<name>D0L4H3_GORB4</name>
<dbReference type="AlphaFoldDB" id="D0L4H3"/>
<dbReference type="EMBL" id="CP001802">
    <property type="protein sequence ID" value="ACY23198.1"/>
    <property type="molecule type" value="Genomic_DNA"/>
</dbReference>
<dbReference type="RefSeq" id="WP_012835701.1">
    <property type="nucleotide sequence ID" value="NC_013441.1"/>
</dbReference>
<keyword evidence="2" id="KW-1185">Reference proteome</keyword>
<dbReference type="Proteomes" id="UP000001219">
    <property type="component" value="Chromosome"/>
</dbReference>
<dbReference type="OrthoDB" id="4460645at2"/>
<sequence length="151" mass="16252">MTVTTHSRATVSIGRPALRVAVAGDAVARTLPIVVRREHLRDAQRARSLLRAGSHDPANFAVALEIEVAIAPHPASARAAVEHADVDRDPTASETIRYIGTAHGLITLIRDIYAAEVADAVIIVPIDGSASERRVREQVLPYVSEVDRRVA</sequence>
<dbReference type="eggNOG" id="ENOG5033U93">
    <property type="taxonomic scope" value="Bacteria"/>
</dbReference>
<evidence type="ECO:0000313" key="1">
    <source>
        <dbReference type="EMBL" id="ACY23198.1"/>
    </source>
</evidence>
<reference evidence="2" key="1">
    <citation type="submission" date="2009-10" db="EMBL/GenBank/DDBJ databases">
        <title>The complete chromosome of Gordonia bronchialis DSM 43247.</title>
        <authorList>
            <consortium name="US DOE Joint Genome Institute (JGI-PGF)"/>
            <person name="Lucas S."/>
            <person name="Copeland A."/>
            <person name="Lapidus A."/>
            <person name="Glavina del Rio T."/>
            <person name="Dalin E."/>
            <person name="Tice H."/>
            <person name="Bruce D."/>
            <person name="Goodwin L."/>
            <person name="Pitluck S."/>
            <person name="Kyrpides N."/>
            <person name="Mavromatis K."/>
            <person name="Ivanova N."/>
            <person name="Ovchinnikova G."/>
            <person name="Saunders E."/>
            <person name="Brettin T."/>
            <person name="Detter J.C."/>
            <person name="Han C."/>
            <person name="Larimer F."/>
            <person name="Land M."/>
            <person name="Hauser L."/>
            <person name="Markowitz V."/>
            <person name="Cheng J.-F."/>
            <person name="Hugenholtz P."/>
            <person name="Woyke T."/>
            <person name="Wu D."/>
            <person name="Jando M."/>
            <person name="Schneider S."/>
            <person name="Goeker M."/>
            <person name="Klenk H.-P."/>
            <person name="Eisen J.A."/>
        </authorList>
    </citation>
    <scope>NUCLEOTIDE SEQUENCE [LARGE SCALE GENOMIC DNA]</scope>
    <source>
        <strain evidence="2">ATCC 25592 / DSM 43247 / BCRC 13721 / JCM 3198 / KCTC 3076 / NBRC 16047 / NCTC 10667</strain>
    </source>
</reference>
<gene>
    <name evidence="1" type="ordered locus">Gbro_4030</name>
</gene>
<evidence type="ECO:0008006" key="3">
    <source>
        <dbReference type="Google" id="ProtNLM"/>
    </source>
</evidence>
<protein>
    <recommendedName>
        <fullName evidence="3">Luciferase-like domain-containing protein</fullName>
    </recommendedName>
</protein>
<organism evidence="1 2">
    <name type="scientific">Gordonia bronchialis (strain ATCC 25592 / DSM 43247 / BCRC 13721 / JCM 3198 / KCTC 3076 / NBRC 16047 / NCTC 10667)</name>
    <name type="common">Rhodococcus bronchialis</name>
    <dbReference type="NCBI Taxonomy" id="526226"/>
    <lineage>
        <taxon>Bacteria</taxon>
        <taxon>Bacillati</taxon>
        <taxon>Actinomycetota</taxon>
        <taxon>Actinomycetes</taxon>
        <taxon>Mycobacteriales</taxon>
        <taxon>Gordoniaceae</taxon>
        <taxon>Gordonia</taxon>
    </lineage>
</organism>
<reference evidence="1 2" key="2">
    <citation type="journal article" date="2010" name="Stand. Genomic Sci.">
        <title>Complete genome sequence of Gordonia bronchialis type strain (3410).</title>
        <authorList>
            <person name="Ivanova N."/>
            <person name="Sikorski J."/>
            <person name="Jando M."/>
            <person name="Lapidus A."/>
            <person name="Nolan M."/>
            <person name="Lucas S."/>
            <person name="Del Rio T.G."/>
            <person name="Tice H."/>
            <person name="Copeland A."/>
            <person name="Cheng J.F."/>
            <person name="Chen F."/>
            <person name="Bruce D."/>
            <person name="Goodwin L."/>
            <person name="Pitluck S."/>
            <person name="Mavromatis K."/>
            <person name="Ovchinnikova G."/>
            <person name="Pati A."/>
            <person name="Chen A."/>
            <person name="Palaniappan K."/>
            <person name="Land M."/>
            <person name="Hauser L."/>
            <person name="Chang Y.J."/>
            <person name="Jeffries C.D."/>
            <person name="Chain P."/>
            <person name="Saunders E."/>
            <person name="Han C."/>
            <person name="Detter J.C."/>
            <person name="Brettin T."/>
            <person name="Rohde M."/>
            <person name="Goker M."/>
            <person name="Bristow J."/>
            <person name="Eisen J.A."/>
            <person name="Markowitz V."/>
            <person name="Hugenholtz P."/>
            <person name="Klenk H.P."/>
            <person name="Kyrpides N.C."/>
        </authorList>
    </citation>
    <scope>NUCLEOTIDE SEQUENCE [LARGE SCALE GENOMIC DNA]</scope>
    <source>
        <strain evidence="2">ATCC 25592 / DSM 43247 / BCRC 13721 / JCM 3198 / KCTC 3076 / NBRC 16047 / NCTC 10667</strain>
    </source>
</reference>
<dbReference type="KEGG" id="gbr:Gbro_4030"/>
<dbReference type="GO" id="GO:0016705">
    <property type="term" value="F:oxidoreductase activity, acting on paired donors, with incorporation or reduction of molecular oxygen"/>
    <property type="evidence" value="ECO:0007669"/>
    <property type="project" value="InterPro"/>
</dbReference>
<dbReference type="Gene3D" id="3.20.20.30">
    <property type="entry name" value="Luciferase-like domain"/>
    <property type="match status" value="1"/>
</dbReference>
<proteinExistence type="predicted"/>
<accession>D0L4H3</accession>